<name>A0ABV5QCU3_9ACTN</name>
<dbReference type="RefSeq" id="WP_346117467.1">
    <property type="nucleotide sequence ID" value="NZ_BAAAXC010000005.1"/>
</dbReference>
<accession>A0ABV5QCU3</accession>
<evidence type="ECO:0000313" key="1">
    <source>
        <dbReference type="EMBL" id="MFB9532531.1"/>
    </source>
</evidence>
<sequence length="110" mass="12027">MLNAKPLGHAELPEDLQPLVRRRVRQAAQVGQIHRPDRLGPQLLVANAAEGPSGAITTHIIHHDPAAESWAAPTHLVIMGILALANWPADWRHLLRAPTPQTARTPHPTK</sequence>
<keyword evidence="2" id="KW-1185">Reference proteome</keyword>
<organism evidence="1 2">
    <name type="scientific">Nonomuraea roseola</name>
    <dbReference type="NCBI Taxonomy" id="46179"/>
    <lineage>
        <taxon>Bacteria</taxon>
        <taxon>Bacillati</taxon>
        <taxon>Actinomycetota</taxon>
        <taxon>Actinomycetes</taxon>
        <taxon>Streptosporangiales</taxon>
        <taxon>Streptosporangiaceae</taxon>
        <taxon>Nonomuraea</taxon>
    </lineage>
</organism>
<protein>
    <submittedName>
        <fullName evidence="1">Uncharacterized protein</fullName>
    </submittedName>
</protein>
<dbReference type="EMBL" id="JBHMCE010000014">
    <property type="protein sequence ID" value="MFB9532531.1"/>
    <property type="molecule type" value="Genomic_DNA"/>
</dbReference>
<comment type="caution">
    <text evidence="1">The sequence shown here is derived from an EMBL/GenBank/DDBJ whole genome shotgun (WGS) entry which is preliminary data.</text>
</comment>
<evidence type="ECO:0000313" key="2">
    <source>
        <dbReference type="Proteomes" id="UP001589646"/>
    </source>
</evidence>
<gene>
    <name evidence="1" type="ORF">ACFFRN_38485</name>
</gene>
<dbReference type="Proteomes" id="UP001589646">
    <property type="component" value="Unassembled WGS sequence"/>
</dbReference>
<proteinExistence type="predicted"/>
<reference evidence="1 2" key="1">
    <citation type="submission" date="2024-09" db="EMBL/GenBank/DDBJ databases">
        <authorList>
            <person name="Sun Q."/>
            <person name="Mori K."/>
        </authorList>
    </citation>
    <scope>NUCLEOTIDE SEQUENCE [LARGE SCALE GENOMIC DNA]</scope>
    <source>
        <strain evidence="1 2">JCM 3323</strain>
    </source>
</reference>